<name>X0W5P3_9ZZZZ</name>
<dbReference type="Gene3D" id="2.10.109.10">
    <property type="entry name" value="Umud Fragment, subunit A"/>
    <property type="match status" value="1"/>
</dbReference>
<reference evidence="13" key="1">
    <citation type="journal article" date="2014" name="Front. Microbiol.">
        <title>High frequency of phylogenetically diverse reductive dehalogenase-homologous genes in deep subseafloor sedimentary metagenomes.</title>
        <authorList>
            <person name="Kawai M."/>
            <person name="Futagami T."/>
            <person name="Toyoda A."/>
            <person name="Takaki Y."/>
            <person name="Nishi S."/>
            <person name="Hori S."/>
            <person name="Arai W."/>
            <person name="Tsubouchi T."/>
            <person name="Morono Y."/>
            <person name="Uchiyama I."/>
            <person name="Ito T."/>
            <person name="Fujiyama A."/>
            <person name="Inagaki F."/>
            <person name="Takami H."/>
        </authorList>
    </citation>
    <scope>NUCLEOTIDE SEQUENCE</scope>
    <source>
        <strain evidence="13">Expedition CK06-06</strain>
    </source>
</reference>
<evidence type="ECO:0000256" key="11">
    <source>
        <dbReference type="ARBA" id="ARBA00023236"/>
    </source>
</evidence>
<dbReference type="InterPro" id="IPR039418">
    <property type="entry name" value="LexA-like"/>
</dbReference>
<dbReference type="PANTHER" id="PTHR33516:SF2">
    <property type="entry name" value="LEXA REPRESSOR-RELATED"/>
    <property type="match status" value="1"/>
</dbReference>
<evidence type="ECO:0000256" key="3">
    <source>
        <dbReference type="ARBA" id="ARBA00022705"/>
    </source>
</evidence>
<proteinExistence type="inferred from homology"/>
<keyword evidence="6" id="KW-0068">Autocatalytic cleavage</keyword>
<evidence type="ECO:0000256" key="10">
    <source>
        <dbReference type="ARBA" id="ARBA00023204"/>
    </source>
</evidence>
<keyword evidence="5" id="KW-0378">Hydrolase</keyword>
<evidence type="ECO:0000256" key="9">
    <source>
        <dbReference type="ARBA" id="ARBA00023163"/>
    </source>
</evidence>
<sequence>LLGEIAAGSPKLAVENAEDVLDLGPALFGGGELFALRVEGESMKDAGIYDGDHVVVRRQAGAENGDIVVALLEDEATVKRFFHEGHRVRLQPENEAMDPIYLEPRDAELRLLGRVVGVLRNL</sequence>
<protein>
    <recommendedName>
        <fullName evidence="12">Peptidase S24/S26A/S26B/S26C domain-containing protein</fullName>
    </recommendedName>
</protein>
<dbReference type="EMBL" id="BARS01039527">
    <property type="protein sequence ID" value="GAG19933.1"/>
    <property type="molecule type" value="Genomic_DNA"/>
</dbReference>
<keyword evidence="10" id="KW-0234">DNA repair</keyword>
<keyword evidence="7" id="KW-0805">Transcription regulation</keyword>
<keyword evidence="11" id="KW-0742">SOS response</keyword>
<dbReference type="GO" id="GO:0006260">
    <property type="term" value="P:DNA replication"/>
    <property type="evidence" value="ECO:0007669"/>
    <property type="project" value="UniProtKB-KW"/>
</dbReference>
<evidence type="ECO:0000256" key="4">
    <source>
        <dbReference type="ARBA" id="ARBA00022763"/>
    </source>
</evidence>
<dbReference type="PANTHER" id="PTHR33516">
    <property type="entry name" value="LEXA REPRESSOR"/>
    <property type="match status" value="1"/>
</dbReference>
<feature type="domain" description="Peptidase S24/S26A/S26B/S26C" evidence="12">
    <location>
        <begin position="2"/>
        <end position="116"/>
    </location>
</feature>
<keyword evidence="2" id="KW-0678">Repressor</keyword>
<dbReference type="GO" id="GO:0003677">
    <property type="term" value="F:DNA binding"/>
    <property type="evidence" value="ECO:0007669"/>
    <property type="project" value="UniProtKB-KW"/>
</dbReference>
<gene>
    <name evidence="13" type="ORF">S01H1_60348</name>
</gene>
<evidence type="ECO:0000256" key="8">
    <source>
        <dbReference type="ARBA" id="ARBA00023125"/>
    </source>
</evidence>
<evidence type="ECO:0000256" key="2">
    <source>
        <dbReference type="ARBA" id="ARBA00022491"/>
    </source>
</evidence>
<keyword evidence="8" id="KW-0238">DNA-binding</keyword>
<evidence type="ECO:0000256" key="7">
    <source>
        <dbReference type="ARBA" id="ARBA00023015"/>
    </source>
</evidence>
<dbReference type="InterPro" id="IPR006197">
    <property type="entry name" value="Peptidase_S24_LexA"/>
</dbReference>
<keyword evidence="3" id="KW-0235">DNA replication</keyword>
<dbReference type="InterPro" id="IPR036286">
    <property type="entry name" value="LexA/Signal_pep-like_sf"/>
</dbReference>
<evidence type="ECO:0000256" key="6">
    <source>
        <dbReference type="ARBA" id="ARBA00022813"/>
    </source>
</evidence>
<dbReference type="NCBIfam" id="TIGR00498">
    <property type="entry name" value="lexA"/>
    <property type="match status" value="1"/>
</dbReference>
<dbReference type="GO" id="GO:0045892">
    <property type="term" value="P:negative regulation of DNA-templated transcription"/>
    <property type="evidence" value="ECO:0007669"/>
    <property type="project" value="InterPro"/>
</dbReference>
<dbReference type="InterPro" id="IPR015927">
    <property type="entry name" value="Peptidase_S24_S26A/B/C"/>
</dbReference>
<evidence type="ECO:0000313" key="13">
    <source>
        <dbReference type="EMBL" id="GAG19933.1"/>
    </source>
</evidence>
<dbReference type="GO" id="GO:0006281">
    <property type="term" value="P:DNA repair"/>
    <property type="evidence" value="ECO:0007669"/>
    <property type="project" value="UniProtKB-KW"/>
</dbReference>
<dbReference type="GO" id="GO:0004252">
    <property type="term" value="F:serine-type endopeptidase activity"/>
    <property type="evidence" value="ECO:0007669"/>
    <property type="project" value="InterPro"/>
</dbReference>
<feature type="non-terminal residue" evidence="13">
    <location>
        <position position="1"/>
    </location>
</feature>
<keyword evidence="9" id="KW-0804">Transcription</keyword>
<dbReference type="GO" id="GO:0009432">
    <property type="term" value="P:SOS response"/>
    <property type="evidence" value="ECO:0007669"/>
    <property type="project" value="UniProtKB-KW"/>
</dbReference>
<organism evidence="13">
    <name type="scientific">marine sediment metagenome</name>
    <dbReference type="NCBI Taxonomy" id="412755"/>
    <lineage>
        <taxon>unclassified sequences</taxon>
        <taxon>metagenomes</taxon>
        <taxon>ecological metagenomes</taxon>
    </lineage>
</organism>
<keyword evidence="4" id="KW-0227">DNA damage</keyword>
<evidence type="ECO:0000259" key="12">
    <source>
        <dbReference type="Pfam" id="PF00717"/>
    </source>
</evidence>
<evidence type="ECO:0000256" key="1">
    <source>
        <dbReference type="ARBA" id="ARBA00007484"/>
    </source>
</evidence>
<dbReference type="AlphaFoldDB" id="X0W5P3"/>
<dbReference type="Pfam" id="PF00717">
    <property type="entry name" value="Peptidase_S24"/>
    <property type="match status" value="1"/>
</dbReference>
<dbReference type="SUPFAM" id="SSF51306">
    <property type="entry name" value="LexA/Signal peptidase"/>
    <property type="match status" value="1"/>
</dbReference>
<dbReference type="CDD" id="cd06529">
    <property type="entry name" value="S24_LexA-like"/>
    <property type="match status" value="1"/>
</dbReference>
<comment type="similarity">
    <text evidence="1">Belongs to the peptidase S24 family.</text>
</comment>
<dbReference type="FunFam" id="2.10.109.10:FF:000001">
    <property type="entry name" value="LexA repressor"/>
    <property type="match status" value="1"/>
</dbReference>
<dbReference type="PRINTS" id="PR00726">
    <property type="entry name" value="LEXASERPTASE"/>
</dbReference>
<accession>X0W5P3</accession>
<evidence type="ECO:0000256" key="5">
    <source>
        <dbReference type="ARBA" id="ARBA00022801"/>
    </source>
</evidence>
<comment type="caution">
    <text evidence="13">The sequence shown here is derived from an EMBL/GenBank/DDBJ whole genome shotgun (WGS) entry which is preliminary data.</text>
</comment>
<dbReference type="InterPro" id="IPR006200">
    <property type="entry name" value="LexA"/>
</dbReference>
<dbReference type="InterPro" id="IPR050077">
    <property type="entry name" value="LexA_repressor"/>
</dbReference>